<dbReference type="EMBL" id="ACKV01000004">
    <property type="protein sequence ID" value="EEJ43314.1"/>
    <property type="molecule type" value="Genomic_DNA"/>
</dbReference>
<evidence type="ECO:0000256" key="10">
    <source>
        <dbReference type="HAMAP-Rule" id="MF_00244"/>
    </source>
</evidence>
<keyword evidence="6 10" id="KW-0547">Nucleotide-binding</keyword>
<evidence type="ECO:0000256" key="2">
    <source>
        <dbReference type="ARBA" id="ARBA00005019"/>
    </source>
</evidence>
<comment type="catalytic activity">
    <reaction evidence="9 10">
        <text>nicotinate beta-D-ribonucleotide + ATP + H(+) = deamido-NAD(+) + diphosphate</text>
        <dbReference type="Rhea" id="RHEA:22860"/>
        <dbReference type="ChEBI" id="CHEBI:15378"/>
        <dbReference type="ChEBI" id="CHEBI:30616"/>
        <dbReference type="ChEBI" id="CHEBI:33019"/>
        <dbReference type="ChEBI" id="CHEBI:57502"/>
        <dbReference type="ChEBI" id="CHEBI:58437"/>
        <dbReference type="EC" id="2.7.7.18"/>
    </reaction>
</comment>
<dbReference type="InterPro" id="IPR005248">
    <property type="entry name" value="NadD/NMNAT"/>
</dbReference>
<comment type="function">
    <text evidence="1 10">Catalyzes the reversible adenylation of nicotinate mononucleotide (NaMN) to nicotinic acid adenine dinucleotide (NaAD).</text>
</comment>
<feature type="domain" description="Cytidyltransferase-like" evidence="11">
    <location>
        <begin position="28"/>
        <end position="184"/>
    </location>
</feature>
<evidence type="ECO:0000256" key="5">
    <source>
        <dbReference type="ARBA" id="ARBA00022695"/>
    </source>
</evidence>
<keyword evidence="8 10" id="KW-0520">NAD</keyword>
<reference evidence="12 13" key="1">
    <citation type="submission" date="2009-04" db="EMBL/GenBank/DDBJ databases">
        <authorList>
            <person name="Qin X."/>
            <person name="Bachman B."/>
            <person name="Battles P."/>
            <person name="Bell A."/>
            <person name="Bess C."/>
            <person name="Bickham C."/>
            <person name="Chaboub L."/>
            <person name="Chen D."/>
            <person name="Coyle M."/>
            <person name="Deiros D.R."/>
            <person name="Dinh H."/>
            <person name="Forbes L."/>
            <person name="Fowler G."/>
            <person name="Francisco L."/>
            <person name="Fu Q."/>
            <person name="Gubbala S."/>
            <person name="Hale W."/>
            <person name="Han Y."/>
            <person name="Hemphill L."/>
            <person name="Highlander S.K."/>
            <person name="Hirani K."/>
            <person name="Hogues M."/>
            <person name="Jackson L."/>
            <person name="Jakkamsetti A."/>
            <person name="Javaid M."/>
            <person name="Jiang H."/>
            <person name="Korchina V."/>
            <person name="Kovar C."/>
            <person name="Lara F."/>
            <person name="Lee S."/>
            <person name="Mata R."/>
            <person name="Mathew T."/>
            <person name="Moen C."/>
            <person name="Morales K."/>
            <person name="Munidasa M."/>
            <person name="Nazareth L."/>
            <person name="Ngo R."/>
            <person name="Nguyen L."/>
            <person name="Okwuonu G."/>
            <person name="Ongeri F."/>
            <person name="Patil S."/>
            <person name="Petrosino J."/>
            <person name="Pham C."/>
            <person name="Pham P."/>
            <person name="Pu L.-L."/>
            <person name="Puazo M."/>
            <person name="Raj R."/>
            <person name="Reid J."/>
            <person name="Rouhana J."/>
            <person name="Saada N."/>
            <person name="Shang Y."/>
            <person name="Simmons D."/>
            <person name="Thornton R."/>
            <person name="Warren J."/>
            <person name="Weissenberger G."/>
            <person name="Zhang J."/>
            <person name="Zhang L."/>
            <person name="Zhou C."/>
            <person name="Zhu D."/>
            <person name="Muzny D."/>
            <person name="Worley K."/>
            <person name="Gibbs R."/>
        </authorList>
    </citation>
    <scope>NUCLEOTIDE SEQUENCE [LARGE SCALE GENOMIC DNA]</scope>
    <source>
        <strain evidence="12 13">ATCC 19254</strain>
    </source>
</reference>
<keyword evidence="7 10" id="KW-0067">ATP-binding</keyword>
<protein>
    <recommendedName>
        <fullName evidence="10">Probable nicotinate-nucleotide adenylyltransferase</fullName>
        <ecNumber evidence="10">2.7.7.18</ecNumber>
    </recommendedName>
    <alternativeName>
        <fullName evidence="10">Deamido-NAD(+) diphosphorylase</fullName>
    </alternativeName>
    <alternativeName>
        <fullName evidence="10">Deamido-NAD(+) pyrophosphorylase</fullName>
    </alternativeName>
    <alternativeName>
        <fullName evidence="10">Nicotinate mononucleotide adenylyltransferase</fullName>
        <shortName evidence="10">NaMN adenylyltransferase</shortName>
    </alternativeName>
</protein>
<dbReference type="CDD" id="cd02165">
    <property type="entry name" value="NMNAT"/>
    <property type="match status" value="1"/>
</dbReference>
<organism evidence="12 13">
    <name type="scientific">Leuconostoc mesenteroides subsp. cremoris ATCC 19254</name>
    <dbReference type="NCBI Taxonomy" id="586220"/>
    <lineage>
        <taxon>Bacteria</taxon>
        <taxon>Bacillati</taxon>
        <taxon>Bacillota</taxon>
        <taxon>Bacilli</taxon>
        <taxon>Lactobacillales</taxon>
        <taxon>Lactobacillaceae</taxon>
        <taxon>Leuconostoc</taxon>
    </lineage>
</organism>
<dbReference type="UniPathway" id="UPA00253">
    <property type="reaction ID" value="UER00332"/>
</dbReference>
<comment type="pathway">
    <text evidence="2 10">Cofactor biosynthesis; NAD(+) biosynthesis; deamido-NAD(+) from nicotinate D-ribonucleotide: step 1/1.</text>
</comment>
<evidence type="ECO:0000256" key="6">
    <source>
        <dbReference type="ARBA" id="ARBA00022741"/>
    </source>
</evidence>
<dbReference type="HOGENOM" id="CLU_069765_3_1_9"/>
<dbReference type="GO" id="GO:0005524">
    <property type="term" value="F:ATP binding"/>
    <property type="evidence" value="ECO:0007669"/>
    <property type="project" value="UniProtKB-KW"/>
</dbReference>
<dbReference type="InterPro" id="IPR004821">
    <property type="entry name" value="Cyt_trans-like"/>
</dbReference>
<evidence type="ECO:0000259" key="11">
    <source>
        <dbReference type="Pfam" id="PF01467"/>
    </source>
</evidence>
<name>C2KHI2_LEUMC</name>
<dbReference type="EC" id="2.7.7.18" evidence="10"/>
<evidence type="ECO:0000256" key="4">
    <source>
        <dbReference type="ARBA" id="ARBA00022679"/>
    </source>
</evidence>
<evidence type="ECO:0000313" key="13">
    <source>
        <dbReference type="Proteomes" id="UP000004283"/>
    </source>
</evidence>
<dbReference type="Gene3D" id="3.40.50.620">
    <property type="entry name" value="HUPs"/>
    <property type="match status" value="1"/>
</dbReference>
<comment type="caution">
    <text evidence="12">The sequence shown here is derived from an EMBL/GenBank/DDBJ whole genome shotgun (WGS) entry which is preliminary data.</text>
</comment>
<evidence type="ECO:0000256" key="9">
    <source>
        <dbReference type="ARBA" id="ARBA00048721"/>
    </source>
</evidence>
<keyword evidence="4 10" id="KW-0808">Transferase</keyword>
<dbReference type="HAMAP" id="MF_00244">
    <property type="entry name" value="NaMN_adenylyltr"/>
    <property type="match status" value="1"/>
</dbReference>
<dbReference type="AlphaFoldDB" id="C2KHI2"/>
<dbReference type="PANTHER" id="PTHR39321">
    <property type="entry name" value="NICOTINATE-NUCLEOTIDE ADENYLYLTRANSFERASE-RELATED"/>
    <property type="match status" value="1"/>
</dbReference>
<evidence type="ECO:0000256" key="3">
    <source>
        <dbReference type="ARBA" id="ARBA00022642"/>
    </source>
</evidence>
<keyword evidence="5 10" id="KW-0548">Nucleotidyltransferase</keyword>
<accession>C2KHI2</accession>
<keyword evidence="3 10" id="KW-0662">Pyridine nucleotide biosynthesis</keyword>
<dbReference type="SUPFAM" id="SSF52374">
    <property type="entry name" value="Nucleotidylyl transferase"/>
    <property type="match status" value="1"/>
</dbReference>
<gene>
    <name evidence="10 12" type="primary">nadD</name>
    <name evidence="12" type="ORF">HMPREF0555_0098</name>
</gene>
<dbReference type="NCBIfam" id="NF000841">
    <property type="entry name" value="PRK00071.1-4"/>
    <property type="match status" value="1"/>
</dbReference>
<comment type="similarity">
    <text evidence="10">Belongs to the NadD family.</text>
</comment>
<dbReference type="GO" id="GO:0004515">
    <property type="term" value="F:nicotinate-nucleotide adenylyltransferase activity"/>
    <property type="evidence" value="ECO:0007669"/>
    <property type="project" value="UniProtKB-UniRule"/>
</dbReference>
<evidence type="ECO:0000256" key="7">
    <source>
        <dbReference type="ARBA" id="ARBA00022840"/>
    </source>
</evidence>
<dbReference type="PANTHER" id="PTHR39321:SF3">
    <property type="entry name" value="PHOSPHOPANTETHEINE ADENYLYLTRANSFERASE"/>
    <property type="match status" value="1"/>
</dbReference>
<dbReference type="InterPro" id="IPR014729">
    <property type="entry name" value="Rossmann-like_a/b/a_fold"/>
</dbReference>
<proteinExistence type="inferred from homology"/>
<evidence type="ECO:0000313" key="12">
    <source>
        <dbReference type="EMBL" id="EEJ43314.1"/>
    </source>
</evidence>
<dbReference type="Proteomes" id="UP000004283">
    <property type="component" value="Unassembled WGS sequence"/>
</dbReference>
<evidence type="ECO:0000256" key="8">
    <source>
        <dbReference type="ARBA" id="ARBA00023027"/>
    </source>
</evidence>
<evidence type="ECO:0000256" key="1">
    <source>
        <dbReference type="ARBA" id="ARBA00002324"/>
    </source>
</evidence>
<dbReference type="GO" id="GO:0009435">
    <property type="term" value="P:NAD+ biosynthetic process"/>
    <property type="evidence" value="ECO:0007669"/>
    <property type="project" value="UniProtKB-UniRule"/>
</dbReference>
<sequence length="214" mass="24373">MAMIGTSTTALKHQLELEPSETKHRIGIFGGTFNPPHVGQLVLAECVGKQLGLEKVYWMPNAQPVDATHASAIEPSYRMQLVHMAILDNPFFELELLEIRNGGESHTYQSMKELVDTHPENEYYFIMGANTVRKLPTWDHIDELSQIVTFAAGVHSGQETTSDYPVLWFDVPNISVSASEVRTRIRMNQSINYLVPEREALFIREYDLYRGLYD</sequence>
<dbReference type="Pfam" id="PF01467">
    <property type="entry name" value="CTP_transf_like"/>
    <property type="match status" value="1"/>
</dbReference>